<dbReference type="InterPro" id="IPR045339">
    <property type="entry name" value="DUF6534"/>
</dbReference>
<keyword evidence="5" id="KW-1185">Reference proteome</keyword>
<evidence type="ECO:0000256" key="1">
    <source>
        <dbReference type="SAM" id="MobiDB-lite"/>
    </source>
</evidence>
<reference evidence="4 5" key="1">
    <citation type="journal article" date="2020" name="ISME J.">
        <title>Uncovering the hidden diversity of litter-decomposition mechanisms in mushroom-forming fungi.</title>
        <authorList>
            <person name="Floudas D."/>
            <person name="Bentzer J."/>
            <person name="Ahren D."/>
            <person name="Johansson T."/>
            <person name="Persson P."/>
            <person name="Tunlid A."/>
        </authorList>
    </citation>
    <scope>NUCLEOTIDE SEQUENCE [LARGE SCALE GENOMIC DNA]</scope>
    <source>
        <strain evidence="4 5">CBS 146.42</strain>
    </source>
</reference>
<dbReference type="Pfam" id="PF20152">
    <property type="entry name" value="DUF6534"/>
    <property type="match status" value="1"/>
</dbReference>
<dbReference type="EMBL" id="JAACJO010000003">
    <property type="protein sequence ID" value="KAF5360581.1"/>
    <property type="molecule type" value="Genomic_DNA"/>
</dbReference>
<dbReference type="PANTHER" id="PTHR40465:SF1">
    <property type="entry name" value="DUF6534 DOMAIN-CONTAINING PROTEIN"/>
    <property type="match status" value="1"/>
</dbReference>
<dbReference type="AlphaFoldDB" id="A0A8H5G954"/>
<name>A0A8H5G954_9AGAR</name>
<organism evidence="4 5">
    <name type="scientific">Leucocoprinus leucothites</name>
    <dbReference type="NCBI Taxonomy" id="201217"/>
    <lineage>
        <taxon>Eukaryota</taxon>
        <taxon>Fungi</taxon>
        <taxon>Dikarya</taxon>
        <taxon>Basidiomycota</taxon>
        <taxon>Agaricomycotina</taxon>
        <taxon>Agaricomycetes</taxon>
        <taxon>Agaricomycetidae</taxon>
        <taxon>Agaricales</taxon>
        <taxon>Agaricineae</taxon>
        <taxon>Agaricaceae</taxon>
        <taxon>Leucocoprinus</taxon>
    </lineage>
</organism>
<gene>
    <name evidence="4" type="ORF">D9756_005179</name>
</gene>
<sequence length="318" mass="35721">MKNPAEIVQGPYLIGVFFNIFLFGVMVAQVYMYFTKYPSDRRWMKIFVLVLLAIDTVNTVVNCVYIYQALVQHFGDIPYLGAAPRALVSEPIITTVVPELMVQIFYAWRVRTLTRSWIIASSVIALSLAGAESSKAGGIAAVIKFDINPLAREFVNMIDLKPIIITWLLLRRRHKNESRKTDMLIDRIIRLTMQTNVLTAVVAIVDTIVYLADPDGTHFVFNLNLSHLYSNSLMSSLNARPTTSSSQAHQLEISTFDAGIPSSEGLSTHLDSTPSSHHTKTSGRSDATLHPQIFVNIESRKDHNSMESREKTTRDETF</sequence>
<keyword evidence="2" id="KW-0812">Transmembrane</keyword>
<feature type="transmembrane region" description="Helical" evidence="2">
    <location>
        <begin position="46"/>
        <end position="67"/>
    </location>
</feature>
<keyword evidence="2" id="KW-1133">Transmembrane helix</keyword>
<accession>A0A8H5G954</accession>
<feature type="region of interest" description="Disordered" evidence="1">
    <location>
        <begin position="264"/>
        <end position="318"/>
    </location>
</feature>
<feature type="compositionally biased region" description="Basic and acidic residues" evidence="1">
    <location>
        <begin position="298"/>
        <end position="318"/>
    </location>
</feature>
<protein>
    <recommendedName>
        <fullName evidence="3">DUF6534 domain-containing protein</fullName>
    </recommendedName>
</protein>
<feature type="compositionally biased region" description="Polar residues" evidence="1">
    <location>
        <begin position="264"/>
        <end position="276"/>
    </location>
</feature>
<dbReference type="OrthoDB" id="3046394at2759"/>
<feature type="transmembrane region" description="Helical" evidence="2">
    <location>
        <begin position="12"/>
        <end position="34"/>
    </location>
</feature>
<evidence type="ECO:0000313" key="4">
    <source>
        <dbReference type="EMBL" id="KAF5360581.1"/>
    </source>
</evidence>
<proteinExistence type="predicted"/>
<dbReference type="PANTHER" id="PTHR40465">
    <property type="entry name" value="CHROMOSOME 1, WHOLE GENOME SHOTGUN SEQUENCE"/>
    <property type="match status" value="1"/>
</dbReference>
<dbReference type="Proteomes" id="UP000559027">
    <property type="component" value="Unassembled WGS sequence"/>
</dbReference>
<evidence type="ECO:0000259" key="3">
    <source>
        <dbReference type="Pfam" id="PF20152"/>
    </source>
</evidence>
<evidence type="ECO:0000256" key="2">
    <source>
        <dbReference type="SAM" id="Phobius"/>
    </source>
</evidence>
<keyword evidence="2" id="KW-0472">Membrane</keyword>
<comment type="caution">
    <text evidence="4">The sequence shown here is derived from an EMBL/GenBank/DDBJ whole genome shotgun (WGS) entry which is preliminary data.</text>
</comment>
<evidence type="ECO:0000313" key="5">
    <source>
        <dbReference type="Proteomes" id="UP000559027"/>
    </source>
</evidence>
<feature type="domain" description="DUF6534" evidence="3">
    <location>
        <begin position="164"/>
        <end position="241"/>
    </location>
</feature>